<comment type="caution">
    <text evidence="2">The sequence shown here is derived from an EMBL/GenBank/DDBJ whole genome shotgun (WGS) entry which is preliminary data.</text>
</comment>
<evidence type="ECO:0000313" key="3">
    <source>
        <dbReference type="Proteomes" id="UP000887116"/>
    </source>
</evidence>
<evidence type="ECO:0000256" key="1">
    <source>
        <dbReference type="SAM" id="Phobius"/>
    </source>
</evidence>
<organism evidence="2 3">
    <name type="scientific">Trichonephila clavata</name>
    <name type="common">Joro spider</name>
    <name type="synonym">Nephila clavata</name>
    <dbReference type="NCBI Taxonomy" id="2740835"/>
    <lineage>
        <taxon>Eukaryota</taxon>
        <taxon>Metazoa</taxon>
        <taxon>Ecdysozoa</taxon>
        <taxon>Arthropoda</taxon>
        <taxon>Chelicerata</taxon>
        <taxon>Arachnida</taxon>
        <taxon>Araneae</taxon>
        <taxon>Araneomorphae</taxon>
        <taxon>Entelegynae</taxon>
        <taxon>Araneoidea</taxon>
        <taxon>Nephilidae</taxon>
        <taxon>Trichonephila</taxon>
    </lineage>
</organism>
<evidence type="ECO:0000313" key="2">
    <source>
        <dbReference type="EMBL" id="GFQ91973.1"/>
    </source>
</evidence>
<dbReference type="EMBL" id="BMAO01013953">
    <property type="protein sequence ID" value="GFQ91973.1"/>
    <property type="molecule type" value="Genomic_DNA"/>
</dbReference>
<keyword evidence="1" id="KW-1133">Transmembrane helix</keyword>
<proteinExistence type="predicted"/>
<dbReference type="OrthoDB" id="10620513at2759"/>
<feature type="transmembrane region" description="Helical" evidence="1">
    <location>
        <begin position="104"/>
        <end position="122"/>
    </location>
</feature>
<dbReference type="AlphaFoldDB" id="A0A8X6FZ57"/>
<keyword evidence="1" id="KW-0812">Transmembrane</keyword>
<accession>A0A8X6FZ57</accession>
<protein>
    <submittedName>
        <fullName evidence="2">Uncharacterized protein</fullName>
    </submittedName>
</protein>
<keyword evidence="3" id="KW-1185">Reference proteome</keyword>
<sequence length="153" mass="17496">MIRNATQDSLIGAKISLEAVVKHASYLNWTADALYESIINESVQLYSKTLYDTMDRFIDGIFIEMELAALEYRKSMSLCEAIMLFYEKGAVIVCSALLHPVAVLFGFILLSIFLFFAVLLGVKSQRYFTYCLLLMTKTLRRKNETCFTCVRKV</sequence>
<keyword evidence="1" id="KW-0472">Membrane</keyword>
<dbReference type="Proteomes" id="UP000887116">
    <property type="component" value="Unassembled WGS sequence"/>
</dbReference>
<name>A0A8X6FZ57_TRICU</name>
<reference evidence="2" key="1">
    <citation type="submission" date="2020-07" db="EMBL/GenBank/DDBJ databases">
        <title>Multicomponent nature underlies the extraordinary mechanical properties of spider dragline silk.</title>
        <authorList>
            <person name="Kono N."/>
            <person name="Nakamura H."/>
            <person name="Mori M."/>
            <person name="Yoshida Y."/>
            <person name="Ohtoshi R."/>
            <person name="Malay A.D."/>
            <person name="Moran D.A.P."/>
            <person name="Tomita M."/>
            <person name="Numata K."/>
            <person name="Arakawa K."/>
        </authorList>
    </citation>
    <scope>NUCLEOTIDE SEQUENCE</scope>
</reference>
<gene>
    <name evidence="2" type="primary">AVEN_98758_1</name>
    <name evidence="2" type="ORF">TNCT_250721</name>
</gene>